<dbReference type="InterPro" id="IPR029063">
    <property type="entry name" value="SAM-dependent_MTases_sf"/>
</dbReference>
<dbReference type="EC" id="2.1.1.-" evidence="3"/>
<evidence type="ECO:0000256" key="3">
    <source>
        <dbReference type="RuleBase" id="RU362026"/>
    </source>
</evidence>
<dbReference type="GO" id="GO:0032259">
    <property type="term" value="P:methylation"/>
    <property type="evidence" value="ECO:0007669"/>
    <property type="project" value="UniProtKB-KW"/>
</dbReference>
<protein>
    <recommendedName>
        <fullName evidence="3">Methyltransferase</fullName>
        <ecNumber evidence="3">2.1.1.-</ecNumber>
    </recommendedName>
</protein>
<dbReference type="SUPFAM" id="SSF53335">
    <property type="entry name" value="S-adenosyl-L-methionine-dependent methyltransferases"/>
    <property type="match status" value="1"/>
</dbReference>
<name>A0A2G9YEV5_9BACT</name>
<proteinExistence type="inferred from homology"/>
<evidence type="ECO:0000313" key="6">
    <source>
        <dbReference type="Proteomes" id="UP000231480"/>
    </source>
</evidence>
<feature type="non-terminal residue" evidence="5">
    <location>
        <position position="166"/>
    </location>
</feature>
<evidence type="ECO:0000256" key="2">
    <source>
        <dbReference type="ARBA" id="ARBA00022679"/>
    </source>
</evidence>
<accession>A0A2G9YEV5</accession>
<dbReference type="Proteomes" id="UP000231480">
    <property type="component" value="Unassembled WGS sequence"/>
</dbReference>
<comment type="similarity">
    <text evidence="3">Belongs to the N(4)/N(6)-methyltransferase family.</text>
</comment>
<dbReference type="EMBL" id="PCRH01000044">
    <property type="protein sequence ID" value="PIP17061.1"/>
    <property type="molecule type" value="Genomic_DNA"/>
</dbReference>
<dbReference type="GO" id="GO:0008170">
    <property type="term" value="F:N-methyltransferase activity"/>
    <property type="evidence" value="ECO:0007669"/>
    <property type="project" value="InterPro"/>
</dbReference>
<dbReference type="GO" id="GO:0003677">
    <property type="term" value="F:DNA binding"/>
    <property type="evidence" value="ECO:0007669"/>
    <property type="project" value="InterPro"/>
</dbReference>
<dbReference type="Gene3D" id="3.40.50.150">
    <property type="entry name" value="Vaccinia Virus protein VP39"/>
    <property type="match status" value="1"/>
</dbReference>
<gene>
    <name evidence="5" type="ORF">COX44_01965</name>
</gene>
<comment type="caution">
    <text evidence="5">The sequence shown here is derived from an EMBL/GenBank/DDBJ whole genome shotgun (WGS) entry which is preliminary data.</text>
</comment>
<organism evidence="5 6">
    <name type="scientific">Candidatus Portnoybacteria bacterium CG23_combo_of_CG06-09_8_20_14_all_37_13</name>
    <dbReference type="NCBI Taxonomy" id="1974819"/>
    <lineage>
        <taxon>Bacteria</taxon>
        <taxon>Candidatus Portnoyibacteriota</taxon>
    </lineage>
</organism>
<evidence type="ECO:0000259" key="4">
    <source>
        <dbReference type="Pfam" id="PF01555"/>
    </source>
</evidence>
<dbReference type="InterPro" id="IPR002941">
    <property type="entry name" value="DNA_methylase_N4/N6"/>
</dbReference>
<dbReference type="Pfam" id="PF01555">
    <property type="entry name" value="N6_N4_Mtase"/>
    <property type="match status" value="1"/>
</dbReference>
<evidence type="ECO:0000256" key="1">
    <source>
        <dbReference type="ARBA" id="ARBA00022603"/>
    </source>
</evidence>
<keyword evidence="2 5" id="KW-0808">Transferase</keyword>
<evidence type="ECO:0000313" key="5">
    <source>
        <dbReference type="EMBL" id="PIP17061.1"/>
    </source>
</evidence>
<dbReference type="AlphaFoldDB" id="A0A2G9YEV5"/>
<keyword evidence="1 5" id="KW-0489">Methyltransferase</keyword>
<reference evidence="5 6" key="1">
    <citation type="submission" date="2017-09" db="EMBL/GenBank/DDBJ databases">
        <title>Depth-based differentiation of microbial function through sediment-hosted aquifers and enrichment of novel symbionts in the deep terrestrial subsurface.</title>
        <authorList>
            <person name="Probst A.J."/>
            <person name="Ladd B."/>
            <person name="Jarett J.K."/>
            <person name="Geller-Mcgrath D.E."/>
            <person name="Sieber C.M."/>
            <person name="Emerson J.B."/>
            <person name="Anantharaman K."/>
            <person name="Thomas B.C."/>
            <person name="Malmstrom R."/>
            <person name="Stieglmeier M."/>
            <person name="Klingl A."/>
            <person name="Woyke T."/>
            <person name="Ryan C.M."/>
            <person name="Banfield J.F."/>
        </authorList>
    </citation>
    <scope>NUCLEOTIDE SEQUENCE [LARGE SCALE GENOMIC DNA]</scope>
    <source>
        <strain evidence="5">CG23_combo_of_CG06-09_8_20_14_all_37_13</strain>
    </source>
</reference>
<dbReference type="InterPro" id="IPR001091">
    <property type="entry name" value="RM_Methyltransferase"/>
</dbReference>
<feature type="domain" description="DNA methylase N-4/N-6" evidence="4">
    <location>
        <begin position="1"/>
        <end position="151"/>
    </location>
</feature>
<sequence length="166" mass="19361">MIWHKDIGTAPDNDFKRKHQVIFRYTRSKYPKFNQIKDPVFNEDRYDQIDENGRKFFIRGDTGKKCYADEGVPADDVWSYLRDDRLRELNSMSNERIGFDTQKPVYLLERIIKASSNENDLIADFFIGSGTTVAVAEKLNRRWLGCELGKVGIQVARGRMVEMKSK</sequence>
<dbReference type="PRINTS" id="PR00508">
    <property type="entry name" value="S21N4MTFRASE"/>
</dbReference>